<gene>
    <name evidence="2" type="ORF">TRAPUB_14308</name>
</gene>
<dbReference type="OMA" id="WDEREFP"/>
<feature type="compositionally biased region" description="Low complexity" evidence="1">
    <location>
        <begin position="18"/>
        <end position="32"/>
    </location>
</feature>
<dbReference type="AlphaFoldDB" id="A0A1M2VNT3"/>
<protein>
    <submittedName>
        <fullName evidence="2">Uncharacterized protein</fullName>
    </submittedName>
</protein>
<sequence length="816" mass="90015">MPRANLTNIARTRALQGSAAHSTSAHAASSARALDDQPTVSSKARKSSKSKNRLQKSEKDEVSDIATAMTDVKTYMGGFTRPRSFRSAKWHEGSPYAENGKVYQSPDPLAYKPRTVYLLEGRHPSMLGHGRVDFHEKSLGMCAEAALPVVIQQANSPNAAAEFLEPMDTARWPWDAPRRRKPVHWWEDGENPQELRHQALKDAVGSVQTEPSQRAHGKAVPAELLASRSPSVQTIHARGFHSSASTRLADDDPDSSKSRKSIPGSAWSRPPRESQDAQDHVVPTYYIERKKQRDDISQRKEEEGGLMAELNAGILSEGLAAKTRVRDEKIPVEVRLPDGTIAHPSGFEPPTPETDFHPVAAKVPTEDDPLVATIKQTWDEREFPVAPTDPIVPDPEKEQEWLKRVVASGTPVLTGVRDVNPEARVASSAKLPSLEPTSSEDRSKITTSAWDSPSQSKDNDPDSVVPPFYIERKKQRSEIAERKEEEGGLMAELNAGILSEDLAAQTRDREEKIPVEVILEDGTIVHASGFVPPTPETEFHPVASKPPDSPKLPWTEIDSVKETASGVTTKDVGSAKKPSDARGYHTSAVARASVLPHPFSPAVQHALVKKGMTFVPQGPEPEVAARRERYLPTLAQESFWRPLLTVTVATRPIAAAMHRLSQSFTRGLPFHAAIPADERKDFSSYNTRMRVTQTNRIQQVTDEIARRLGGAHGGLLGIRAHAYERGRGVNGEGLAEPVPRELRMMKIGVGEWYPFAEEVKERFLDDAQRGGYSEYIEVFGVDEWGNRTDGKAWAGAQPKKGEELMEGRFAEELDVD</sequence>
<feature type="compositionally biased region" description="Basic and acidic residues" evidence="1">
    <location>
        <begin position="470"/>
        <end position="485"/>
    </location>
</feature>
<feature type="compositionally biased region" description="Basic residues" evidence="1">
    <location>
        <begin position="43"/>
        <end position="54"/>
    </location>
</feature>
<feature type="compositionally biased region" description="Polar residues" evidence="1">
    <location>
        <begin position="445"/>
        <end position="456"/>
    </location>
</feature>
<evidence type="ECO:0000256" key="1">
    <source>
        <dbReference type="SAM" id="MobiDB-lite"/>
    </source>
</evidence>
<dbReference type="OrthoDB" id="3258969at2759"/>
<dbReference type="EMBL" id="MNAD01000958">
    <property type="protein sequence ID" value="OJT09233.1"/>
    <property type="molecule type" value="Genomic_DNA"/>
</dbReference>
<comment type="caution">
    <text evidence="2">The sequence shown here is derived from an EMBL/GenBank/DDBJ whole genome shotgun (WGS) entry which is preliminary data.</text>
</comment>
<keyword evidence="3" id="KW-1185">Reference proteome</keyword>
<feature type="compositionally biased region" description="Basic and acidic residues" evidence="1">
    <location>
        <begin position="270"/>
        <end position="279"/>
    </location>
</feature>
<feature type="region of interest" description="Disordered" evidence="1">
    <location>
        <begin position="237"/>
        <end position="298"/>
    </location>
</feature>
<name>A0A1M2VNT3_TRAPU</name>
<feature type="region of interest" description="Disordered" evidence="1">
    <location>
        <begin position="562"/>
        <end position="583"/>
    </location>
</feature>
<proteinExistence type="predicted"/>
<accession>A0A1M2VNT3</accession>
<feature type="region of interest" description="Disordered" evidence="1">
    <location>
        <begin position="424"/>
        <end position="485"/>
    </location>
</feature>
<feature type="compositionally biased region" description="Basic and acidic residues" evidence="1">
    <location>
        <begin position="248"/>
        <end position="257"/>
    </location>
</feature>
<dbReference type="Proteomes" id="UP000184267">
    <property type="component" value="Unassembled WGS sequence"/>
</dbReference>
<feature type="region of interest" description="Disordered" evidence="1">
    <location>
        <begin position="12"/>
        <end position="62"/>
    </location>
</feature>
<evidence type="ECO:0000313" key="2">
    <source>
        <dbReference type="EMBL" id="OJT09233.1"/>
    </source>
</evidence>
<evidence type="ECO:0000313" key="3">
    <source>
        <dbReference type="Proteomes" id="UP000184267"/>
    </source>
</evidence>
<reference evidence="2 3" key="1">
    <citation type="submission" date="2016-10" db="EMBL/GenBank/DDBJ databases">
        <title>Genome sequence of the basidiomycete white-rot fungus Trametes pubescens.</title>
        <authorList>
            <person name="Makela M.R."/>
            <person name="Granchi Z."/>
            <person name="Peng M."/>
            <person name="De Vries R.P."/>
            <person name="Grigoriev I."/>
            <person name="Riley R."/>
            <person name="Hilden K."/>
        </authorList>
    </citation>
    <scope>NUCLEOTIDE SEQUENCE [LARGE SCALE GENOMIC DNA]</scope>
    <source>
        <strain evidence="2 3">FBCC735</strain>
    </source>
</reference>
<organism evidence="2 3">
    <name type="scientific">Trametes pubescens</name>
    <name type="common">White-rot fungus</name>
    <dbReference type="NCBI Taxonomy" id="154538"/>
    <lineage>
        <taxon>Eukaryota</taxon>
        <taxon>Fungi</taxon>
        <taxon>Dikarya</taxon>
        <taxon>Basidiomycota</taxon>
        <taxon>Agaricomycotina</taxon>
        <taxon>Agaricomycetes</taxon>
        <taxon>Polyporales</taxon>
        <taxon>Polyporaceae</taxon>
        <taxon>Trametes</taxon>
    </lineage>
</organism>
<feature type="compositionally biased region" description="Basic and acidic residues" evidence="1">
    <location>
        <begin position="287"/>
        <end position="298"/>
    </location>
</feature>
<feature type="compositionally biased region" description="Basic and acidic residues" evidence="1">
    <location>
        <begin position="573"/>
        <end position="583"/>
    </location>
</feature>